<dbReference type="Pfam" id="PF12234">
    <property type="entry name" value="Rav1p_C"/>
    <property type="match status" value="1"/>
</dbReference>
<sequence length="1361" mass="156764">MSFSSNLTFAPGEPNSDLQAILQKKWSIHLITLYSSGNNLIILLTDTSNNNGTIDHSTAFNNNGTILQTVYFDSDIVSLDLNPFNGLIAVSTSVNKVFFLKPIETFMIVPKWHDNKLLIHKTNTVINTLAWGNSNEIVLGTNNSIILFYLVENFGLYSDFKQIYKLAQPNKINSIKFNLNSNIIITYSNYDYFLKIYNRLNFDHKNTSFNLTYLSHSSYITDFRFKDNFIRPASQNKNANDSLTKNSADNDNNTNKSEVVYTLTNNNILRIFTTFELEKNQIFKLVAYLDLNNNFPSSILSPSIIRYKLENKPTLILENIINLNLDLLIISDKSGNLTLYLIENLNSIPQKLIKFIPLKSLNFLNNPLTFCPLTFPKDPNFGNKAKNGLFDNHKPLRINTSSALLSNHKRYPVRYLKTSLQNKLTGHQKSIQSLFKSNNGEAMLSTSRFNENHVWIPIIVNDHNINDLKQTKNKRNNANRKKFKKTNGKVILLRKTMLITENPILNAILLRDGDFIITYLGNHSLALYQCKGKKFSNSLFNLPIKFEKKILNTKNHNDLNSFCFVHIPEVYSDFTSDIHYLIAVYPLVKLSKAWKIDLKNNNISEIAINSLPQDYEDEDIKSYSSIDPVGWSGKSNKVYKNNIFTTISSTGLLKSYYADVDKGSNKIYWKISYKIETGIKNASLIKESSVNKIAIVDSSTNVLTIWDNKNCILEYSEQFPQNEKIFDVDWTCNWKKQSILSIGFAQKVILYSQIRYDYTNNMPSFTSIKIISLPNLTSHIIGDSLWLKDGTLVIGCGNQLFVSSKYLDIENDIYTKKVMANRISDNIETIFDICSLLNGPLPLYHPQLIIQCLYMGKIDLVKKILLNLFNRLRKLDLNPEFTINNLGTTLGIPILSFYDKNCAEYDEELTTETYREYSDTVSSLLKEKLTLISLPYLTRHQQITLLSVIESLTEIEKNRYSLDENALKYYMGLKLLESHKSLQFKLNMRDILFALHSENKEILINMINNKNNFKINWALCKKYGFHYWVNNTQLKRQFEIIARNEFASSIKSDGKKDPENCTLFYLSLKKKNILIGLWKTCYGNPEQLKTIKLLNNNFNDPKWKKVAIKNAFALLSKHRYYYAACFFLLGDSLKDCVSVLIKQVKDAELAIAVTRVYDGDTSDVLRKVLNNHLLVDAILNGDRWTTSWVYWMLRENQIAIQALIKAPYNLFLFSNEKTGGKKPFLTESMSYLVDDPVLMILYNNLRQNNIEYFQGSLLVPIEVEFEFVLKIANIYSRMGCDYLVLDLLSNWFFFPLTISKNTEKKDMNESLATITSQSTFVEKDLSLNKFKKFNFNDFSPAKPVSNYGYANEAQSIFDSFF</sequence>
<organism evidence="3 4">
    <name type="scientific">Ascoidea rubescens DSM 1968</name>
    <dbReference type="NCBI Taxonomy" id="1344418"/>
    <lineage>
        <taxon>Eukaryota</taxon>
        <taxon>Fungi</taxon>
        <taxon>Dikarya</taxon>
        <taxon>Ascomycota</taxon>
        <taxon>Saccharomycotina</taxon>
        <taxon>Saccharomycetes</taxon>
        <taxon>Ascoideaceae</taxon>
        <taxon>Ascoidea</taxon>
    </lineage>
</organism>
<protein>
    <recommendedName>
        <fullName evidence="2">RAVE complex protein Rav1 C-terminal domain-containing protein</fullName>
    </recommendedName>
</protein>
<dbReference type="GO" id="GO:0043254">
    <property type="term" value="P:regulation of protein-containing complex assembly"/>
    <property type="evidence" value="ECO:0007669"/>
    <property type="project" value="EnsemblFungi"/>
</dbReference>
<gene>
    <name evidence="3" type="ORF">ASCRUDRAFT_35547</name>
</gene>
<dbReference type="GO" id="GO:0043291">
    <property type="term" value="C:RAVE complex"/>
    <property type="evidence" value="ECO:0007669"/>
    <property type="project" value="EnsemblFungi"/>
</dbReference>
<dbReference type="GO" id="GO:0007035">
    <property type="term" value="P:vacuolar acidification"/>
    <property type="evidence" value="ECO:0007669"/>
    <property type="project" value="EnsemblFungi"/>
</dbReference>
<keyword evidence="4" id="KW-1185">Reference proteome</keyword>
<reference evidence="4" key="1">
    <citation type="submission" date="2016-05" db="EMBL/GenBank/DDBJ databases">
        <title>Comparative genomics of biotechnologically important yeasts.</title>
        <authorList>
            <consortium name="DOE Joint Genome Institute"/>
            <person name="Riley R."/>
            <person name="Haridas S."/>
            <person name="Wolfe K.H."/>
            <person name="Lopes M.R."/>
            <person name="Hittinger C.T."/>
            <person name="Goker M."/>
            <person name="Salamov A."/>
            <person name="Wisecaver J."/>
            <person name="Long T.M."/>
            <person name="Aerts A.L."/>
            <person name="Barry K."/>
            <person name="Choi C."/>
            <person name="Clum A."/>
            <person name="Coughlan A.Y."/>
            <person name="Deshpande S."/>
            <person name="Douglass A.P."/>
            <person name="Hanson S.J."/>
            <person name="Klenk H.-P."/>
            <person name="Labutti K."/>
            <person name="Lapidus A."/>
            <person name="Lindquist E."/>
            <person name="Lipzen A."/>
            <person name="Meier-Kolthoff J.P."/>
            <person name="Ohm R.A."/>
            <person name="Otillar R.P."/>
            <person name="Pangilinan J."/>
            <person name="Peng Y."/>
            <person name="Rokas A."/>
            <person name="Rosa C.A."/>
            <person name="Scheuner C."/>
            <person name="Sibirny A.A."/>
            <person name="Slot J.C."/>
            <person name="Stielow J.B."/>
            <person name="Sun H."/>
            <person name="Kurtzman C.P."/>
            <person name="Blackwell M."/>
            <person name="Grigoriev I.V."/>
            <person name="Jeffries T.W."/>
        </authorList>
    </citation>
    <scope>NUCLEOTIDE SEQUENCE [LARGE SCALE GENOMIC DNA]</scope>
    <source>
        <strain evidence="4">DSM 1968</strain>
    </source>
</reference>
<dbReference type="GO" id="GO:0070072">
    <property type="term" value="P:vacuolar proton-transporting V-type ATPase complex assembly"/>
    <property type="evidence" value="ECO:0007669"/>
    <property type="project" value="EnsemblFungi"/>
</dbReference>
<evidence type="ECO:0000313" key="3">
    <source>
        <dbReference type="EMBL" id="ODV60832.1"/>
    </source>
</evidence>
<dbReference type="STRING" id="1344418.A0A1D2VGW0"/>
<name>A0A1D2VGW0_9ASCO</name>
<dbReference type="RefSeq" id="XP_020047139.1">
    <property type="nucleotide sequence ID" value="XM_020190618.1"/>
</dbReference>
<dbReference type="OrthoDB" id="342131at2759"/>
<dbReference type="EMBL" id="KV454481">
    <property type="protein sequence ID" value="ODV60832.1"/>
    <property type="molecule type" value="Genomic_DNA"/>
</dbReference>
<evidence type="ECO:0000313" key="4">
    <source>
        <dbReference type="Proteomes" id="UP000095038"/>
    </source>
</evidence>
<accession>A0A1D2VGW0</accession>
<proteinExistence type="predicted"/>
<dbReference type="InterPro" id="IPR022033">
    <property type="entry name" value="Rav1p_C"/>
</dbReference>
<feature type="domain" description="RAVE complex protein Rav1 C-terminal" evidence="2">
    <location>
        <begin position="651"/>
        <end position="1287"/>
    </location>
</feature>
<dbReference type="PANTHER" id="PTHR13950:SF9">
    <property type="entry name" value="RABCONNECTIN-3A"/>
    <property type="match status" value="1"/>
</dbReference>
<evidence type="ECO:0000259" key="2">
    <source>
        <dbReference type="Pfam" id="PF12234"/>
    </source>
</evidence>
<evidence type="ECO:0000256" key="1">
    <source>
        <dbReference type="SAM" id="MobiDB-lite"/>
    </source>
</evidence>
<dbReference type="PANTHER" id="PTHR13950">
    <property type="entry name" value="RABCONNECTIN-RELATED"/>
    <property type="match status" value="1"/>
</dbReference>
<feature type="region of interest" description="Disordered" evidence="1">
    <location>
        <begin position="236"/>
        <end position="255"/>
    </location>
</feature>
<dbReference type="InterPro" id="IPR052208">
    <property type="entry name" value="DmX-like/RAVE_component"/>
</dbReference>
<dbReference type="GeneID" id="30964254"/>
<dbReference type="InterPro" id="IPR036322">
    <property type="entry name" value="WD40_repeat_dom_sf"/>
</dbReference>
<dbReference type="SUPFAM" id="SSF50978">
    <property type="entry name" value="WD40 repeat-like"/>
    <property type="match status" value="1"/>
</dbReference>
<dbReference type="GO" id="GO:0045022">
    <property type="term" value="P:early endosome to late endosome transport"/>
    <property type="evidence" value="ECO:0007669"/>
    <property type="project" value="EnsemblFungi"/>
</dbReference>
<dbReference type="Proteomes" id="UP000095038">
    <property type="component" value="Unassembled WGS sequence"/>
</dbReference>
<dbReference type="FunCoup" id="A0A1D2VGW0">
    <property type="interactions" value="73"/>
</dbReference>
<dbReference type="InParanoid" id="A0A1D2VGW0"/>